<dbReference type="PANTHER" id="PTHR14097">
    <property type="entry name" value="OXIDOREDUCTASE HTATIP2"/>
    <property type="match status" value="1"/>
</dbReference>
<evidence type="ECO:0000259" key="1">
    <source>
        <dbReference type="Pfam" id="PF13460"/>
    </source>
</evidence>
<dbReference type="AlphaFoldDB" id="A0AAJ0C4Y5"/>
<dbReference type="EMBL" id="MU839001">
    <property type="protein sequence ID" value="KAK1770026.1"/>
    <property type="molecule type" value="Genomic_DNA"/>
</dbReference>
<dbReference type="InterPro" id="IPR016040">
    <property type="entry name" value="NAD(P)-bd_dom"/>
</dbReference>
<sequence>MKVIITGATGLVGGAVVRHCIANEKITHAFVLTRKPLPELATDPKVTVVTHDDFSTYPADLLERLAGAEGCIWAIGGRATQFPDVETAKRVGVDYTLAAANAFASALAPRLPDGRAFRFVFCSGKYAEWEQEKSLAFLADTRRIKVRSAIVNAGVCPVLDSDLRRN</sequence>
<organism evidence="2 3">
    <name type="scientific">Phialemonium atrogriseum</name>
    <dbReference type="NCBI Taxonomy" id="1093897"/>
    <lineage>
        <taxon>Eukaryota</taxon>
        <taxon>Fungi</taxon>
        <taxon>Dikarya</taxon>
        <taxon>Ascomycota</taxon>
        <taxon>Pezizomycotina</taxon>
        <taxon>Sordariomycetes</taxon>
        <taxon>Sordariomycetidae</taxon>
        <taxon>Cephalothecales</taxon>
        <taxon>Cephalothecaceae</taxon>
        <taxon>Phialemonium</taxon>
    </lineage>
</organism>
<dbReference type="SUPFAM" id="SSF51735">
    <property type="entry name" value="NAD(P)-binding Rossmann-fold domains"/>
    <property type="match status" value="1"/>
</dbReference>
<proteinExistence type="predicted"/>
<dbReference type="RefSeq" id="XP_060286239.1">
    <property type="nucleotide sequence ID" value="XM_060427189.1"/>
</dbReference>
<protein>
    <recommendedName>
        <fullName evidence="1">NAD(P)-binding domain-containing protein</fullName>
    </recommendedName>
</protein>
<dbReference type="GeneID" id="85310376"/>
<accession>A0AAJ0C4Y5</accession>
<comment type="caution">
    <text evidence="2">The sequence shown here is derived from an EMBL/GenBank/DDBJ whole genome shotgun (WGS) entry which is preliminary data.</text>
</comment>
<keyword evidence="3" id="KW-1185">Reference proteome</keyword>
<dbReference type="Proteomes" id="UP001244011">
    <property type="component" value="Unassembled WGS sequence"/>
</dbReference>
<evidence type="ECO:0000313" key="2">
    <source>
        <dbReference type="EMBL" id="KAK1770026.1"/>
    </source>
</evidence>
<dbReference type="InterPro" id="IPR036291">
    <property type="entry name" value="NAD(P)-bd_dom_sf"/>
</dbReference>
<gene>
    <name evidence="2" type="ORF">QBC33DRAFT_529962</name>
</gene>
<dbReference type="Gene3D" id="3.40.50.720">
    <property type="entry name" value="NAD(P)-binding Rossmann-like Domain"/>
    <property type="match status" value="1"/>
</dbReference>
<evidence type="ECO:0000313" key="3">
    <source>
        <dbReference type="Proteomes" id="UP001244011"/>
    </source>
</evidence>
<dbReference type="PANTHER" id="PTHR14097:SF9">
    <property type="entry name" value="EPIMERASE, PUTATIVE (AFU_ORTHOLOGUE AFUA_8G07320)-RELATED"/>
    <property type="match status" value="1"/>
</dbReference>
<reference evidence="2" key="1">
    <citation type="submission" date="2023-06" db="EMBL/GenBank/DDBJ databases">
        <title>Genome-scale phylogeny and comparative genomics of the fungal order Sordariales.</title>
        <authorList>
            <consortium name="Lawrence Berkeley National Laboratory"/>
            <person name="Hensen N."/>
            <person name="Bonometti L."/>
            <person name="Westerberg I."/>
            <person name="Brannstrom I.O."/>
            <person name="Guillou S."/>
            <person name="Cros-Aarteil S."/>
            <person name="Calhoun S."/>
            <person name="Haridas S."/>
            <person name="Kuo A."/>
            <person name="Mondo S."/>
            <person name="Pangilinan J."/>
            <person name="Riley R."/>
            <person name="Labutti K."/>
            <person name="Andreopoulos B."/>
            <person name="Lipzen A."/>
            <person name="Chen C."/>
            <person name="Yanf M."/>
            <person name="Daum C."/>
            <person name="Ng V."/>
            <person name="Clum A."/>
            <person name="Steindorff A."/>
            <person name="Ohm R."/>
            <person name="Martin F."/>
            <person name="Silar P."/>
            <person name="Natvig D."/>
            <person name="Lalanne C."/>
            <person name="Gautier V."/>
            <person name="Ament-Velasquez S.L."/>
            <person name="Kruys A."/>
            <person name="Hutchinson M.I."/>
            <person name="Powell A.J."/>
            <person name="Barry K."/>
            <person name="Miller A.N."/>
            <person name="Grigoriev I.V."/>
            <person name="Debuchy R."/>
            <person name="Gladieux P."/>
            <person name="Thoren M.H."/>
            <person name="Johannesson H."/>
        </authorList>
    </citation>
    <scope>NUCLEOTIDE SEQUENCE</scope>
    <source>
        <strain evidence="2">8032-3</strain>
    </source>
</reference>
<dbReference type="Pfam" id="PF13460">
    <property type="entry name" value="NAD_binding_10"/>
    <property type="match status" value="1"/>
</dbReference>
<name>A0AAJ0C4Y5_9PEZI</name>
<feature type="domain" description="NAD(P)-binding" evidence="1">
    <location>
        <begin position="7"/>
        <end position="90"/>
    </location>
</feature>